<evidence type="ECO:0000313" key="1">
    <source>
        <dbReference type="EMBL" id="KAK4522222.1"/>
    </source>
</evidence>
<name>A0AAV9I719_9RHOD</name>
<dbReference type="GO" id="GO:0005737">
    <property type="term" value="C:cytoplasm"/>
    <property type="evidence" value="ECO:0007669"/>
    <property type="project" value="TreeGrafter"/>
</dbReference>
<organism evidence="1 2">
    <name type="scientific">Galdieria yellowstonensis</name>
    <dbReference type="NCBI Taxonomy" id="3028027"/>
    <lineage>
        <taxon>Eukaryota</taxon>
        <taxon>Rhodophyta</taxon>
        <taxon>Bangiophyceae</taxon>
        <taxon>Galdieriales</taxon>
        <taxon>Galdieriaceae</taxon>
        <taxon>Galdieria</taxon>
    </lineage>
</organism>
<protein>
    <submittedName>
        <fullName evidence="1">Uncharacterized protein</fullName>
    </submittedName>
</protein>
<sequence>MSATSAIYDRQIRLWGLETQSKISTTKVLLYGYHSGLLEELAKDLVLTGIGTLVIGEYSGETLGKPTLVTYLGQDLEELVKALRILNPNAQIHTMDSYIEENLPGRFEKGNDVQTLSRLVETKAFGIFGLIGEKVGSPIALSLDRICRDNNTLFAYVETVGALGFLILDLGSNYTYRSMNKSHPSSKARNIANNKSQVITLDDSDEENEQKSQPSFVENTLLYPTLEEVFSSILSQCSSQKYLIFLTFMRQYNEQCHANSHPDVQEMQKQLEMFLQLHNIVTRHSELQSLYNFCSFMNVEMISVSSCLAGILGREIVKLISRNEKPIFNTFIFDAFACTGSIVQVASRVDRKRSRQDEADSIVYDI</sequence>
<dbReference type="PANTHER" id="PTHR10953">
    <property type="entry name" value="UBIQUITIN-ACTIVATING ENZYME E1"/>
    <property type="match status" value="1"/>
</dbReference>
<gene>
    <name evidence="1" type="ORF">GAYE_FCTG49G0101</name>
</gene>
<reference evidence="1 2" key="1">
    <citation type="submission" date="2022-07" db="EMBL/GenBank/DDBJ databases">
        <title>Genome-wide signatures of adaptation to extreme environments.</title>
        <authorList>
            <person name="Cho C.H."/>
            <person name="Yoon H.S."/>
        </authorList>
    </citation>
    <scope>NUCLEOTIDE SEQUENCE [LARGE SCALE GENOMIC DNA]</scope>
    <source>
        <strain evidence="1 2">108.79 E11</strain>
    </source>
</reference>
<comment type="caution">
    <text evidence="1">The sequence shown here is derived from an EMBL/GenBank/DDBJ whole genome shotgun (WGS) entry which is preliminary data.</text>
</comment>
<dbReference type="GO" id="GO:0016925">
    <property type="term" value="P:protein sumoylation"/>
    <property type="evidence" value="ECO:0007669"/>
    <property type="project" value="TreeGrafter"/>
</dbReference>
<keyword evidence="2" id="KW-1185">Reference proteome</keyword>
<dbReference type="GO" id="GO:0019948">
    <property type="term" value="F:SUMO activating enzyme activity"/>
    <property type="evidence" value="ECO:0007669"/>
    <property type="project" value="TreeGrafter"/>
</dbReference>
<dbReference type="SUPFAM" id="SSF69572">
    <property type="entry name" value="Activating enzymes of the ubiquitin-like proteins"/>
    <property type="match status" value="1"/>
</dbReference>
<dbReference type="InterPro" id="IPR045886">
    <property type="entry name" value="ThiF/MoeB/HesA"/>
</dbReference>
<accession>A0AAV9I719</accession>
<dbReference type="EMBL" id="JANCYU010000001">
    <property type="protein sequence ID" value="KAK4522222.1"/>
    <property type="molecule type" value="Genomic_DNA"/>
</dbReference>
<proteinExistence type="predicted"/>
<dbReference type="Proteomes" id="UP001300502">
    <property type="component" value="Unassembled WGS sequence"/>
</dbReference>
<dbReference type="InterPro" id="IPR035985">
    <property type="entry name" value="Ubiquitin-activating_enz"/>
</dbReference>
<dbReference type="PANTHER" id="PTHR10953:SF162">
    <property type="entry name" value="SUMO-ACTIVATING ENZYME SUBUNIT 1"/>
    <property type="match status" value="1"/>
</dbReference>
<dbReference type="GO" id="GO:0031510">
    <property type="term" value="C:SUMO activating enzyme complex"/>
    <property type="evidence" value="ECO:0007669"/>
    <property type="project" value="TreeGrafter"/>
</dbReference>
<evidence type="ECO:0000313" key="2">
    <source>
        <dbReference type="Proteomes" id="UP001300502"/>
    </source>
</evidence>
<dbReference type="Gene3D" id="3.40.50.720">
    <property type="entry name" value="NAD(P)-binding Rossmann-like Domain"/>
    <property type="match status" value="1"/>
</dbReference>
<dbReference type="AlphaFoldDB" id="A0AAV9I719"/>